<evidence type="ECO:0000259" key="1">
    <source>
        <dbReference type="SMART" id="SM00849"/>
    </source>
</evidence>
<evidence type="ECO:0000313" key="3">
    <source>
        <dbReference type="Proteomes" id="UP001310890"/>
    </source>
</evidence>
<dbReference type="PANTHER" id="PTHR42951">
    <property type="entry name" value="METALLO-BETA-LACTAMASE DOMAIN-CONTAINING"/>
    <property type="match status" value="1"/>
</dbReference>
<proteinExistence type="predicted"/>
<dbReference type="AlphaFoldDB" id="A0AAN7TCF0"/>
<name>A0AAN7TCF0_9PEZI</name>
<gene>
    <name evidence="2" type="ORF">LTR62_005730</name>
</gene>
<dbReference type="InterPro" id="IPR001279">
    <property type="entry name" value="Metallo-B-lactamas"/>
</dbReference>
<dbReference type="Gene3D" id="3.60.15.10">
    <property type="entry name" value="Ribonuclease Z/Hydroxyacylglutathione hydrolase-like"/>
    <property type="match status" value="1"/>
</dbReference>
<dbReference type="InterPro" id="IPR050855">
    <property type="entry name" value="NDM-1-like"/>
</dbReference>
<sequence length="471" mass="53259">MGDRSYLEQARDNAGKNDRAEALQVCNNPCMTEAQKRSCLRAWRMIDRRPKHSTQSQELGEYLDRQNRLVADGIRQSQLQTSSNIALSFTTTRISPTTWVIQEDDAFREHPLIYVKLYPEIPVVVLCDTGTDAPTEENKKVVGASTHLRAYLENTPINSNTDRPLNPDKHPYLIMQTHCHYDHTGGMAQFLRGGTTVFLASGAGRDFIESDFARNGLYDDPNHPAPHYKITHWAGAFERLHWPQPFDGKTHVDEDGDECTPTLSNYQTLTCTDADNEDLDLGITIIHTAGHTPDELAWYDHAEMHLYVGDSFYLEGDEDMPIIFPDAGNLIEWVISIRKLAVFVRSENEKAAAAAALLPQPSHLEEGIEDEWQHVPARVKISCAHTTTGVDGAEILAALEKFTYDVVSGKVPVARSEGEGRCVRDLWKMTEKTTMRMSILAPRKLMEEARGFFRYRSEREDEASYSLFTRI</sequence>
<dbReference type="SMART" id="SM00849">
    <property type="entry name" value="Lactamase_B"/>
    <property type="match status" value="1"/>
</dbReference>
<dbReference type="EMBL" id="JAVRRL010000048">
    <property type="protein sequence ID" value="KAK5110538.1"/>
    <property type="molecule type" value="Genomic_DNA"/>
</dbReference>
<organism evidence="2 3">
    <name type="scientific">Meristemomyces frigidus</name>
    <dbReference type="NCBI Taxonomy" id="1508187"/>
    <lineage>
        <taxon>Eukaryota</taxon>
        <taxon>Fungi</taxon>
        <taxon>Dikarya</taxon>
        <taxon>Ascomycota</taxon>
        <taxon>Pezizomycotina</taxon>
        <taxon>Dothideomycetes</taxon>
        <taxon>Dothideomycetidae</taxon>
        <taxon>Mycosphaerellales</taxon>
        <taxon>Teratosphaeriaceae</taxon>
        <taxon>Meristemomyces</taxon>
    </lineage>
</organism>
<dbReference type="InterPro" id="IPR036866">
    <property type="entry name" value="RibonucZ/Hydroxyglut_hydro"/>
</dbReference>
<reference evidence="2" key="1">
    <citation type="submission" date="2023-08" db="EMBL/GenBank/DDBJ databases">
        <title>Black Yeasts Isolated from many extreme environments.</title>
        <authorList>
            <person name="Coleine C."/>
            <person name="Stajich J.E."/>
            <person name="Selbmann L."/>
        </authorList>
    </citation>
    <scope>NUCLEOTIDE SEQUENCE</scope>
    <source>
        <strain evidence="2">CCFEE 5401</strain>
    </source>
</reference>
<protein>
    <recommendedName>
        <fullName evidence="1">Metallo-beta-lactamase domain-containing protein</fullName>
    </recommendedName>
</protein>
<feature type="domain" description="Metallo-beta-lactamase" evidence="1">
    <location>
        <begin position="95"/>
        <end position="357"/>
    </location>
</feature>
<dbReference type="SUPFAM" id="SSF56281">
    <property type="entry name" value="Metallo-hydrolase/oxidoreductase"/>
    <property type="match status" value="1"/>
</dbReference>
<evidence type="ECO:0000313" key="2">
    <source>
        <dbReference type="EMBL" id="KAK5110538.1"/>
    </source>
</evidence>
<dbReference type="Pfam" id="PF00753">
    <property type="entry name" value="Lactamase_B"/>
    <property type="match status" value="1"/>
</dbReference>
<dbReference type="PANTHER" id="PTHR42951:SF4">
    <property type="entry name" value="ACYL-COENZYME A THIOESTERASE MBLAC2"/>
    <property type="match status" value="1"/>
</dbReference>
<dbReference type="Proteomes" id="UP001310890">
    <property type="component" value="Unassembled WGS sequence"/>
</dbReference>
<accession>A0AAN7TCF0</accession>
<comment type="caution">
    <text evidence="2">The sequence shown here is derived from an EMBL/GenBank/DDBJ whole genome shotgun (WGS) entry which is preliminary data.</text>
</comment>